<dbReference type="PANTHER" id="PTHR37067:SF3">
    <property type="entry name" value="PX DOMAIN-CONTAINING PROTEIN"/>
    <property type="match status" value="1"/>
</dbReference>
<gene>
    <name evidence="1" type="ORF">CSSPJE1EN1_LOCUS6493</name>
</gene>
<keyword evidence="2" id="KW-1185">Reference proteome</keyword>
<dbReference type="Proteomes" id="UP001497444">
    <property type="component" value="Chromosome 13"/>
</dbReference>
<accession>A0ABP0W6T0</accession>
<dbReference type="PANTHER" id="PTHR37067">
    <property type="entry name" value="PX DOMAIN-CONTAINING PROTEIN"/>
    <property type="match status" value="1"/>
</dbReference>
<organism evidence="1 2">
    <name type="scientific">Sphagnum jensenii</name>
    <dbReference type="NCBI Taxonomy" id="128206"/>
    <lineage>
        <taxon>Eukaryota</taxon>
        <taxon>Viridiplantae</taxon>
        <taxon>Streptophyta</taxon>
        <taxon>Embryophyta</taxon>
        <taxon>Bryophyta</taxon>
        <taxon>Sphagnophytina</taxon>
        <taxon>Sphagnopsida</taxon>
        <taxon>Sphagnales</taxon>
        <taxon>Sphagnaceae</taxon>
        <taxon>Sphagnum</taxon>
    </lineage>
</organism>
<dbReference type="EMBL" id="OZ020108">
    <property type="protein sequence ID" value="CAK9261015.1"/>
    <property type="molecule type" value="Genomic_DNA"/>
</dbReference>
<evidence type="ECO:0008006" key="3">
    <source>
        <dbReference type="Google" id="ProtNLM"/>
    </source>
</evidence>
<evidence type="ECO:0000313" key="2">
    <source>
        <dbReference type="Proteomes" id="UP001497444"/>
    </source>
</evidence>
<protein>
    <recommendedName>
        <fullName evidence="3">Transposase</fullName>
    </recommendedName>
</protein>
<proteinExistence type="predicted"/>
<reference evidence="1" key="1">
    <citation type="submission" date="2024-02" db="EMBL/GenBank/DDBJ databases">
        <authorList>
            <consortium name="ELIXIR-Norway"/>
            <consortium name="Elixir Norway"/>
        </authorList>
    </citation>
    <scope>NUCLEOTIDE SEQUENCE</scope>
</reference>
<name>A0ABP0W6T0_9BRYO</name>
<evidence type="ECO:0000313" key="1">
    <source>
        <dbReference type="EMBL" id="CAK9261015.1"/>
    </source>
</evidence>
<sequence length="252" mass="28929">MTRRRIYKLIFCLIKTHHSARSAPTSVDDLTRRYRVWRGCNLLAECGAATICSLHPRIDPIAMPPKAKTPWQPMHGLEYALEVVSTAGNGDITVRCMFCIYEGRDSIVVDGNSTQKRKSRNDIKYFLKPFLPHKYRSHHDGQHAESWALYKAAAKKDKQHFFDNKIKVANTLHRDMFFRDDKAVVDTDDADDNVVDATTKKAAKKLKEKTNAMKLFILNEVNEDEDDPHSYTVTIKNIMRFNLAMDHVGSDM</sequence>